<evidence type="ECO:0000256" key="2">
    <source>
        <dbReference type="ARBA" id="ARBA00008072"/>
    </source>
</evidence>
<name>A0A9W6CTI4_9MICO</name>
<dbReference type="GO" id="GO:0046872">
    <property type="term" value="F:metal ion binding"/>
    <property type="evidence" value="ECO:0007669"/>
    <property type="project" value="UniProtKB-KW"/>
</dbReference>
<evidence type="ECO:0000313" key="8">
    <source>
        <dbReference type="Proteomes" id="UP001144396"/>
    </source>
</evidence>
<comment type="similarity">
    <text evidence="2">Belongs to the zinc-containing alcohol dehydrogenase family.</text>
</comment>
<dbReference type="InterPro" id="IPR036291">
    <property type="entry name" value="NAD(P)-bd_dom_sf"/>
</dbReference>
<organism evidence="7 8">
    <name type="scientific">Agromyces rhizosphaerae</name>
    <dbReference type="NCBI Taxonomy" id="88374"/>
    <lineage>
        <taxon>Bacteria</taxon>
        <taxon>Bacillati</taxon>
        <taxon>Actinomycetota</taxon>
        <taxon>Actinomycetes</taxon>
        <taxon>Micrococcales</taxon>
        <taxon>Microbacteriaceae</taxon>
        <taxon>Agromyces</taxon>
    </lineage>
</organism>
<dbReference type="SUPFAM" id="SSF51735">
    <property type="entry name" value="NAD(P)-binding Rossmann-fold domains"/>
    <property type="match status" value="1"/>
</dbReference>
<evidence type="ECO:0000256" key="4">
    <source>
        <dbReference type="ARBA" id="ARBA00022833"/>
    </source>
</evidence>
<dbReference type="RefSeq" id="WP_281882565.1">
    <property type="nucleotide sequence ID" value="NZ_BSDP01000001.1"/>
</dbReference>
<dbReference type="PANTHER" id="PTHR43350">
    <property type="entry name" value="NAD-DEPENDENT ALCOHOL DEHYDROGENASE"/>
    <property type="match status" value="1"/>
</dbReference>
<evidence type="ECO:0000256" key="1">
    <source>
        <dbReference type="ARBA" id="ARBA00001947"/>
    </source>
</evidence>
<dbReference type="SUPFAM" id="SSF50129">
    <property type="entry name" value="GroES-like"/>
    <property type="match status" value="1"/>
</dbReference>
<comment type="caution">
    <text evidence="7">The sequence shown here is derived from an EMBL/GenBank/DDBJ whole genome shotgun (WGS) entry which is preliminary data.</text>
</comment>
<dbReference type="Gene3D" id="3.90.180.10">
    <property type="entry name" value="Medium-chain alcohol dehydrogenases, catalytic domain"/>
    <property type="match status" value="1"/>
</dbReference>
<keyword evidence="5" id="KW-0560">Oxidoreductase</keyword>
<dbReference type="GO" id="GO:0016491">
    <property type="term" value="F:oxidoreductase activity"/>
    <property type="evidence" value="ECO:0007669"/>
    <property type="project" value="UniProtKB-KW"/>
</dbReference>
<protein>
    <submittedName>
        <fullName evidence="7">Oxidoreductase</fullName>
    </submittedName>
</protein>
<dbReference type="Pfam" id="PF08240">
    <property type="entry name" value="ADH_N"/>
    <property type="match status" value="1"/>
</dbReference>
<keyword evidence="8" id="KW-1185">Reference proteome</keyword>
<comment type="cofactor">
    <cofactor evidence="1">
        <name>Zn(2+)</name>
        <dbReference type="ChEBI" id="CHEBI:29105"/>
    </cofactor>
</comment>
<dbReference type="InterPro" id="IPR013149">
    <property type="entry name" value="ADH-like_C"/>
</dbReference>
<proteinExistence type="inferred from homology"/>
<accession>A0A9W6CTI4</accession>
<evidence type="ECO:0000256" key="5">
    <source>
        <dbReference type="ARBA" id="ARBA00023002"/>
    </source>
</evidence>
<dbReference type="Proteomes" id="UP001144396">
    <property type="component" value="Unassembled WGS sequence"/>
</dbReference>
<reference evidence="7" key="1">
    <citation type="submission" date="2022-12" db="EMBL/GenBank/DDBJ databases">
        <title>Reference genome sequencing for broad-spectrum identification of bacterial and archaeal isolates by mass spectrometry.</title>
        <authorList>
            <person name="Sekiguchi Y."/>
            <person name="Tourlousse D.M."/>
        </authorList>
    </citation>
    <scope>NUCLEOTIDE SEQUENCE</scope>
    <source>
        <strain evidence="7">14</strain>
    </source>
</reference>
<dbReference type="PANTHER" id="PTHR43350:SF19">
    <property type="entry name" value="D-GULOSIDE 3-DEHYDROGENASE"/>
    <property type="match status" value="1"/>
</dbReference>
<evidence type="ECO:0000256" key="3">
    <source>
        <dbReference type="ARBA" id="ARBA00022723"/>
    </source>
</evidence>
<feature type="domain" description="Enoyl reductase (ER)" evidence="6">
    <location>
        <begin position="13"/>
        <end position="362"/>
    </location>
</feature>
<evidence type="ECO:0000313" key="7">
    <source>
        <dbReference type="EMBL" id="GLI26554.1"/>
    </source>
</evidence>
<keyword evidence="3" id="KW-0479">Metal-binding</keyword>
<gene>
    <name evidence="7" type="ORF">ARHIZOSPH14_07960</name>
</gene>
<dbReference type="Pfam" id="PF00107">
    <property type="entry name" value="ADH_zinc_N"/>
    <property type="match status" value="1"/>
</dbReference>
<dbReference type="AlphaFoldDB" id="A0A9W6CTI4"/>
<dbReference type="Gene3D" id="3.40.50.720">
    <property type="entry name" value="NAD(P)-binding Rossmann-like Domain"/>
    <property type="match status" value="1"/>
</dbReference>
<dbReference type="SMART" id="SM00829">
    <property type="entry name" value="PKS_ER"/>
    <property type="match status" value="1"/>
</dbReference>
<sequence>MPTTVQAAVAHAGEREFRVEELELRDPGPGEVVVEIDATAFCYSDWIALRGDTGLPGDAYPVVLGHSAVGTVVERGAGARHRVGRRVLITATPECGRCFWCRAGRVDQCAQLFVPPPVIGTLGDGRAVRAPGASATYAERTVIRDIQVFPVDSGLPDPWLAMFGCGVISGMGAVVNVAEVRPGASVLVVGCGQVGLWMIQAARAAGAEVIVAVERLAHRRALAARLGATHVLDPAACDVEEAVRDATGGRGADHGLDAGGSVDSVRTAFAATRLGGVVTLTSYVTRDTTVEFPLFDLALRGRDVRSSQSGRLDMRRDMRRFLPMLEHGVVDAEAMLGRIRPLSAMAETLEAARSRAEPTPVIAG</sequence>
<dbReference type="InterPro" id="IPR013154">
    <property type="entry name" value="ADH-like_N"/>
</dbReference>
<dbReference type="EMBL" id="BSDP01000001">
    <property type="protein sequence ID" value="GLI26554.1"/>
    <property type="molecule type" value="Genomic_DNA"/>
</dbReference>
<dbReference type="InterPro" id="IPR011032">
    <property type="entry name" value="GroES-like_sf"/>
</dbReference>
<keyword evidence="4" id="KW-0862">Zinc</keyword>
<dbReference type="InterPro" id="IPR020843">
    <property type="entry name" value="ER"/>
</dbReference>
<evidence type="ECO:0000259" key="6">
    <source>
        <dbReference type="SMART" id="SM00829"/>
    </source>
</evidence>